<keyword evidence="3" id="KW-0406">Ion transport</keyword>
<evidence type="ECO:0000256" key="3">
    <source>
        <dbReference type="ARBA" id="ARBA00023065"/>
    </source>
</evidence>
<accession>A0A401LAK2</accession>
<dbReference type="PANTHER" id="PTHR38682:SF1">
    <property type="entry name" value="V-TYPE ATP SYNTHASE SUBUNIT C"/>
    <property type="match status" value="1"/>
</dbReference>
<evidence type="ECO:0000256" key="2">
    <source>
        <dbReference type="ARBA" id="ARBA00022448"/>
    </source>
</evidence>
<gene>
    <name evidence="4" type="primary">atpC</name>
    <name evidence="4" type="ORF">KGMB03357_00860</name>
</gene>
<dbReference type="AlphaFoldDB" id="A0A401LAK2"/>
<sequence length="324" mass="37114">MAKERIYPFAVASVRSMENKLLTKQKLLQMAEAKDAEEALRFLQDSDYGKTQIGDVHEFETMIQANLEEAYQAMGKLIPNEVFMDIFRFKNDYHNVKVLIKEEISKVNGRKFLIQGGSIPVEDLRKFFRERNYMEMPCIDAKAVEEAIELYAKTKNGRYIDTTLDRACFRVMSDAAEKLGIPYVATYVRKLADITNLKTLYRIYTLKRTEQELTEGLVPGGEISTEALLHAFKSDNVAAALKETSYGRLCDSMELGFTAFEKACDDYLTEYVKEAKYKTLTPEPVAAYILAKETEAKCVRIIMTCKLHNIDADTIKERVREAYV</sequence>
<dbReference type="GO" id="GO:0046961">
    <property type="term" value="F:proton-transporting ATPase activity, rotational mechanism"/>
    <property type="evidence" value="ECO:0007669"/>
    <property type="project" value="InterPro"/>
</dbReference>
<dbReference type="Gene3D" id="1.10.132.50">
    <property type="entry name" value="ATP synthase (C/AC39) subunit, domain 3"/>
    <property type="match status" value="1"/>
</dbReference>
<dbReference type="InterPro" id="IPR002843">
    <property type="entry name" value="ATPase_V0-cplx_csu/dsu"/>
</dbReference>
<dbReference type="Proteomes" id="UP000287361">
    <property type="component" value="Unassembled WGS sequence"/>
</dbReference>
<dbReference type="InterPro" id="IPR050873">
    <property type="entry name" value="V-ATPase_V0D/AC39_subunit"/>
</dbReference>
<comment type="similarity">
    <text evidence="1">Belongs to the V-ATPase V0D/AC39 subunit family.</text>
</comment>
<protein>
    <submittedName>
        <fullName evidence="4">ATP synthase subunit C</fullName>
    </submittedName>
</protein>
<keyword evidence="5" id="KW-1185">Reference proteome</keyword>
<dbReference type="OrthoDB" id="1653at2"/>
<dbReference type="PANTHER" id="PTHR38682">
    <property type="entry name" value="V-TYPE ATP SYNTHASE SUBUNIT C"/>
    <property type="match status" value="1"/>
</dbReference>
<proteinExistence type="inferred from homology"/>
<dbReference type="InterPro" id="IPR036079">
    <property type="entry name" value="ATPase_csu/dsu_sf"/>
</dbReference>
<dbReference type="SUPFAM" id="SSF103486">
    <property type="entry name" value="V-type ATP synthase subunit C"/>
    <property type="match status" value="1"/>
</dbReference>
<dbReference type="InterPro" id="IPR035067">
    <property type="entry name" value="V-type_ATPase_csu/dsu"/>
</dbReference>
<dbReference type="InterPro" id="IPR044911">
    <property type="entry name" value="V-type_ATPase_csu/dsu_dom_3"/>
</dbReference>
<dbReference type="EMBL" id="BHVZ01000001">
    <property type="protein sequence ID" value="GCB28425.1"/>
    <property type="molecule type" value="Genomic_DNA"/>
</dbReference>
<dbReference type="Pfam" id="PF01992">
    <property type="entry name" value="vATP-synt_AC39"/>
    <property type="match status" value="1"/>
</dbReference>
<dbReference type="NCBIfam" id="NF002266">
    <property type="entry name" value="PRK01198.1-2"/>
    <property type="match status" value="1"/>
</dbReference>
<dbReference type="Gene3D" id="1.20.1690.10">
    <property type="entry name" value="V-type ATP synthase subunit C domain"/>
    <property type="match status" value="2"/>
</dbReference>
<keyword evidence="2" id="KW-0813">Transport</keyword>
<evidence type="ECO:0000256" key="1">
    <source>
        <dbReference type="ARBA" id="ARBA00006709"/>
    </source>
</evidence>
<name>A0A401LAK2_9FIRM</name>
<organism evidence="4 5">
    <name type="scientific">Anaerotignum faecicola</name>
    <dbReference type="NCBI Taxonomy" id="2358141"/>
    <lineage>
        <taxon>Bacteria</taxon>
        <taxon>Bacillati</taxon>
        <taxon>Bacillota</taxon>
        <taxon>Clostridia</taxon>
        <taxon>Lachnospirales</taxon>
        <taxon>Anaerotignaceae</taxon>
        <taxon>Anaerotignum</taxon>
    </lineage>
</organism>
<reference evidence="4 5" key="1">
    <citation type="submission" date="2018-10" db="EMBL/GenBank/DDBJ databases">
        <title>Draft Genome Sequence of Anaerotignum sp. KCTC 15736.</title>
        <authorList>
            <person name="Choi S.H."/>
            <person name="Kim J.S."/>
            <person name="Kang S.W."/>
            <person name="Lee J.S."/>
            <person name="Park S.H."/>
        </authorList>
    </citation>
    <scope>NUCLEOTIDE SEQUENCE [LARGE SCALE GENOMIC DNA]</scope>
    <source>
        <strain evidence="4 5">KCTC 15736</strain>
    </source>
</reference>
<comment type="caution">
    <text evidence="4">The sequence shown here is derived from an EMBL/GenBank/DDBJ whole genome shotgun (WGS) entry which is preliminary data.</text>
</comment>
<evidence type="ECO:0000313" key="4">
    <source>
        <dbReference type="EMBL" id="GCB28425.1"/>
    </source>
</evidence>
<evidence type="ECO:0000313" key="5">
    <source>
        <dbReference type="Proteomes" id="UP000287361"/>
    </source>
</evidence>